<gene>
    <name evidence="1" type="ORF">L227DRAFT_75404</name>
</gene>
<dbReference type="EMBL" id="ML122263">
    <property type="protein sequence ID" value="RPD61087.1"/>
    <property type="molecule type" value="Genomic_DNA"/>
</dbReference>
<organism evidence="1 2">
    <name type="scientific">Lentinus tigrinus ALCF2SS1-6</name>
    <dbReference type="NCBI Taxonomy" id="1328759"/>
    <lineage>
        <taxon>Eukaryota</taxon>
        <taxon>Fungi</taxon>
        <taxon>Dikarya</taxon>
        <taxon>Basidiomycota</taxon>
        <taxon>Agaricomycotina</taxon>
        <taxon>Agaricomycetes</taxon>
        <taxon>Polyporales</taxon>
        <taxon>Polyporaceae</taxon>
        <taxon>Lentinus</taxon>
    </lineage>
</organism>
<reference evidence="1" key="1">
    <citation type="journal article" date="2018" name="Genome Biol. Evol.">
        <title>Genomics and development of Lentinus tigrinus, a white-rot wood-decaying mushroom with dimorphic fruiting bodies.</title>
        <authorList>
            <person name="Wu B."/>
            <person name="Xu Z."/>
            <person name="Knudson A."/>
            <person name="Carlson A."/>
            <person name="Chen N."/>
            <person name="Kovaka S."/>
            <person name="LaButti K."/>
            <person name="Lipzen A."/>
            <person name="Pennachio C."/>
            <person name="Riley R."/>
            <person name="Schakwitz W."/>
            <person name="Umezawa K."/>
            <person name="Ohm R.A."/>
            <person name="Grigoriev I.V."/>
            <person name="Nagy L.G."/>
            <person name="Gibbons J."/>
            <person name="Hibbett D."/>
        </authorList>
    </citation>
    <scope>NUCLEOTIDE SEQUENCE [LARGE SCALE GENOMIC DNA]</scope>
    <source>
        <strain evidence="1">ALCF2SS1-6</strain>
    </source>
</reference>
<dbReference type="Proteomes" id="UP000313359">
    <property type="component" value="Unassembled WGS sequence"/>
</dbReference>
<proteinExistence type="predicted"/>
<accession>A0A5C2SCS4</accession>
<sequence length="108" mass="12668">MMICIDYPQKNRVHVRYSMVYLWFWPLYISLLHATRNIPTWTCPVPREVTARRHSCRTATQTAWRKGAWLFWAITGKTHERVYCMCKPTNTLLPLAPCRADCASALHS</sequence>
<dbReference type="AlphaFoldDB" id="A0A5C2SCS4"/>
<evidence type="ECO:0000313" key="1">
    <source>
        <dbReference type="EMBL" id="RPD61087.1"/>
    </source>
</evidence>
<name>A0A5C2SCS4_9APHY</name>
<evidence type="ECO:0000313" key="2">
    <source>
        <dbReference type="Proteomes" id="UP000313359"/>
    </source>
</evidence>
<protein>
    <submittedName>
        <fullName evidence="1">Uncharacterized protein</fullName>
    </submittedName>
</protein>
<keyword evidence="2" id="KW-1185">Reference proteome</keyword>